<dbReference type="GO" id="GO:0030521">
    <property type="term" value="P:androgen receptor signaling pathway"/>
    <property type="evidence" value="ECO:0007669"/>
    <property type="project" value="TreeGrafter"/>
</dbReference>
<protein>
    <submittedName>
        <fullName evidence="4">Uncharacterized protein</fullName>
    </submittedName>
</protein>
<evidence type="ECO:0000313" key="4">
    <source>
        <dbReference type="EMBL" id="KAK1335441.1"/>
    </source>
</evidence>
<dbReference type="EMBL" id="JAULJE010000013">
    <property type="protein sequence ID" value="KAK1335441.1"/>
    <property type="molecule type" value="Genomic_DNA"/>
</dbReference>
<dbReference type="InterPro" id="IPR016126">
    <property type="entry name" value="Secretoglobin"/>
</dbReference>
<dbReference type="GO" id="GO:0005615">
    <property type="term" value="C:extracellular space"/>
    <property type="evidence" value="ECO:0007669"/>
    <property type="project" value="TreeGrafter"/>
</dbReference>
<dbReference type="InterPro" id="IPR035960">
    <property type="entry name" value="Secretoglobin_sf"/>
</dbReference>
<evidence type="ECO:0000256" key="2">
    <source>
        <dbReference type="ARBA" id="ARBA00022525"/>
    </source>
</evidence>
<keyword evidence="5" id="KW-1185">Reference proteome</keyword>
<dbReference type="Pfam" id="PF01099">
    <property type="entry name" value="Uteroglobin"/>
    <property type="match status" value="1"/>
</dbReference>
<feature type="chain" id="PRO_5041339668" evidence="3">
    <location>
        <begin position="19"/>
        <end position="100"/>
    </location>
</feature>
<dbReference type="PROSITE" id="PS51257">
    <property type="entry name" value="PROKAR_LIPOPROTEIN"/>
    <property type="match status" value="1"/>
</dbReference>
<dbReference type="AlphaFoldDB" id="A0AA40HQ94"/>
<accession>A0AA40HQ94</accession>
<dbReference type="Proteomes" id="UP001177744">
    <property type="component" value="Unassembled WGS sequence"/>
</dbReference>
<dbReference type="PANTHER" id="PTHR14037:SF4">
    <property type="entry name" value="MAMMAGLOBIN-B"/>
    <property type="match status" value="1"/>
</dbReference>
<evidence type="ECO:0000313" key="5">
    <source>
        <dbReference type="Proteomes" id="UP001177744"/>
    </source>
</evidence>
<gene>
    <name evidence="4" type="ORF">QTO34_003227</name>
</gene>
<sequence>MKLAVVLMLTALPLYCYAGSGCADIEYVIDKTIDPAESQSQFIEDIKEFIPNKPTENALRKFKQCFLDQSNETLSNVSVMMVMAASSSRSGRSGQGPAGS</sequence>
<organism evidence="4 5">
    <name type="scientific">Cnephaeus nilssonii</name>
    <name type="common">Northern bat</name>
    <name type="synonym">Eptesicus nilssonii</name>
    <dbReference type="NCBI Taxonomy" id="3371016"/>
    <lineage>
        <taxon>Eukaryota</taxon>
        <taxon>Metazoa</taxon>
        <taxon>Chordata</taxon>
        <taxon>Craniata</taxon>
        <taxon>Vertebrata</taxon>
        <taxon>Euteleostomi</taxon>
        <taxon>Mammalia</taxon>
        <taxon>Eutheria</taxon>
        <taxon>Laurasiatheria</taxon>
        <taxon>Chiroptera</taxon>
        <taxon>Yangochiroptera</taxon>
        <taxon>Vespertilionidae</taxon>
        <taxon>Cnephaeus</taxon>
    </lineage>
</organism>
<evidence type="ECO:0000256" key="1">
    <source>
        <dbReference type="ARBA" id="ARBA00004613"/>
    </source>
</evidence>
<comment type="caution">
    <text evidence="4">The sequence shown here is derived from an EMBL/GenBank/DDBJ whole genome shotgun (WGS) entry which is preliminary data.</text>
</comment>
<feature type="signal peptide" evidence="3">
    <location>
        <begin position="1"/>
        <end position="18"/>
    </location>
</feature>
<proteinExistence type="predicted"/>
<reference evidence="4" key="1">
    <citation type="submission" date="2023-06" db="EMBL/GenBank/DDBJ databases">
        <title>Reference genome for the Northern bat (Eptesicus nilssonii), a most northern bat species.</title>
        <authorList>
            <person name="Laine V.N."/>
            <person name="Pulliainen A.T."/>
            <person name="Lilley T.M."/>
        </authorList>
    </citation>
    <scope>NUCLEOTIDE SEQUENCE</scope>
    <source>
        <strain evidence="4">BLF_Eptnil</strain>
        <tissue evidence="4">Kidney</tissue>
    </source>
</reference>
<dbReference type="PROSITE" id="PS51311">
    <property type="entry name" value="SCGB"/>
    <property type="match status" value="1"/>
</dbReference>
<dbReference type="SUPFAM" id="SSF48201">
    <property type="entry name" value="Uteroglobin-like"/>
    <property type="match status" value="1"/>
</dbReference>
<feature type="non-terminal residue" evidence="4">
    <location>
        <position position="100"/>
    </location>
</feature>
<dbReference type="PANTHER" id="PTHR14037">
    <property type="entry name" value="MAMMAGLOBIN-RELATED"/>
    <property type="match status" value="1"/>
</dbReference>
<name>A0AA40HQ94_CNENI</name>
<keyword evidence="2" id="KW-0964">Secreted</keyword>
<comment type="subcellular location">
    <subcellularLocation>
        <location evidence="1">Secreted</location>
    </subcellularLocation>
</comment>
<evidence type="ECO:0000256" key="3">
    <source>
        <dbReference type="SAM" id="SignalP"/>
    </source>
</evidence>
<keyword evidence="3" id="KW-0732">Signal</keyword>